<sequence length="276" mass="32777">MKYFECTNFYNVNILDWLISQKNFSGNHHSPQDAINAFKKTISSFYKSEHEKKTFIISKLQRDEKVIKEDWVNIISNINGYRTFLEIERKYKINRENRWSKMVLDNMEMIKPKSEQKYLTEFIKQLKQISQNPEQFEICDIKLDSINDQYYLIVDNNDPYPPEPLNLHVTEWIKTHINDTEYAQIEDELWIIKFIKTFKNIQKKFVGFNIEDMSEKSWHIEVLYPLFRVLVSGLKYLKFKMDESFTNSSREASRDSKGSSISSSPCSNNTPISSSP</sequence>
<name>A0ACA9QKT6_9GLOM</name>
<reference evidence="1" key="1">
    <citation type="submission" date="2021-06" db="EMBL/GenBank/DDBJ databases">
        <authorList>
            <person name="Kallberg Y."/>
            <person name="Tangrot J."/>
            <person name="Rosling A."/>
        </authorList>
    </citation>
    <scope>NUCLEOTIDE SEQUENCE</scope>
    <source>
        <strain evidence="1">MA461A</strain>
    </source>
</reference>
<keyword evidence="2" id="KW-1185">Reference proteome</keyword>
<dbReference type="Proteomes" id="UP000789920">
    <property type="component" value="Unassembled WGS sequence"/>
</dbReference>
<protein>
    <submittedName>
        <fullName evidence="1">32853_t:CDS:1</fullName>
    </submittedName>
</protein>
<feature type="non-terminal residue" evidence="1">
    <location>
        <position position="276"/>
    </location>
</feature>
<accession>A0ACA9QKT6</accession>
<comment type="caution">
    <text evidence="1">The sequence shown here is derived from an EMBL/GenBank/DDBJ whole genome shotgun (WGS) entry which is preliminary data.</text>
</comment>
<gene>
    <name evidence="1" type="ORF">RPERSI_LOCUS14764</name>
</gene>
<proteinExistence type="predicted"/>
<organism evidence="1 2">
    <name type="scientific">Racocetra persica</name>
    <dbReference type="NCBI Taxonomy" id="160502"/>
    <lineage>
        <taxon>Eukaryota</taxon>
        <taxon>Fungi</taxon>
        <taxon>Fungi incertae sedis</taxon>
        <taxon>Mucoromycota</taxon>
        <taxon>Glomeromycotina</taxon>
        <taxon>Glomeromycetes</taxon>
        <taxon>Diversisporales</taxon>
        <taxon>Gigasporaceae</taxon>
        <taxon>Racocetra</taxon>
    </lineage>
</organism>
<evidence type="ECO:0000313" key="2">
    <source>
        <dbReference type="Proteomes" id="UP000789920"/>
    </source>
</evidence>
<dbReference type="EMBL" id="CAJVQC010034595">
    <property type="protein sequence ID" value="CAG8756782.1"/>
    <property type="molecule type" value="Genomic_DNA"/>
</dbReference>
<evidence type="ECO:0000313" key="1">
    <source>
        <dbReference type="EMBL" id="CAG8756782.1"/>
    </source>
</evidence>